<keyword evidence="1 7" id="KW-0436">Ligase</keyword>
<dbReference type="SUPFAM" id="SSF50249">
    <property type="entry name" value="Nucleic acid-binding proteins"/>
    <property type="match status" value="1"/>
</dbReference>
<dbReference type="PROSITE" id="PS50862">
    <property type="entry name" value="AA_TRNA_LIGASE_II"/>
    <property type="match status" value="1"/>
</dbReference>
<dbReference type="SUPFAM" id="SSF55681">
    <property type="entry name" value="Class II aaRS and biotin synthetases"/>
    <property type="match status" value="1"/>
</dbReference>
<dbReference type="EC" id="6.1.1.6" evidence="7"/>
<keyword evidence="3 7" id="KW-0547">Nucleotide-binding</keyword>
<evidence type="ECO:0000256" key="5">
    <source>
        <dbReference type="ARBA" id="ARBA00023146"/>
    </source>
</evidence>
<dbReference type="InterPro" id="IPR044136">
    <property type="entry name" value="Lys-tRNA-ligase_II_N"/>
</dbReference>
<evidence type="ECO:0000256" key="6">
    <source>
        <dbReference type="ARBA" id="ARBA00048573"/>
    </source>
</evidence>
<evidence type="ECO:0000256" key="3">
    <source>
        <dbReference type="ARBA" id="ARBA00022741"/>
    </source>
</evidence>
<dbReference type="Pfam" id="PF01336">
    <property type="entry name" value="tRNA_anti-codon"/>
    <property type="match status" value="1"/>
</dbReference>
<dbReference type="InterPro" id="IPR006195">
    <property type="entry name" value="aa-tRNA-synth_II"/>
</dbReference>
<dbReference type="GO" id="GO:0004824">
    <property type="term" value="F:lysine-tRNA ligase activity"/>
    <property type="evidence" value="ECO:0007669"/>
    <property type="project" value="UniProtKB-UniRule"/>
</dbReference>
<dbReference type="NCBIfam" id="TIGR00499">
    <property type="entry name" value="lysS_bact"/>
    <property type="match status" value="1"/>
</dbReference>
<dbReference type="Proteomes" id="UP000177126">
    <property type="component" value="Unassembled WGS sequence"/>
</dbReference>
<dbReference type="InterPro" id="IPR045864">
    <property type="entry name" value="aa-tRNA-synth_II/BPL/LPL"/>
</dbReference>
<dbReference type="InterPro" id="IPR004365">
    <property type="entry name" value="NA-bd_OB_tRNA"/>
</dbReference>
<dbReference type="GO" id="GO:0005524">
    <property type="term" value="F:ATP binding"/>
    <property type="evidence" value="ECO:0007669"/>
    <property type="project" value="UniProtKB-UniRule"/>
</dbReference>
<dbReference type="GO" id="GO:0000049">
    <property type="term" value="F:tRNA binding"/>
    <property type="evidence" value="ECO:0007669"/>
    <property type="project" value="TreeGrafter"/>
</dbReference>
<dbReference type="PRINTS" id="PR00982">
    <property type="entry name" value="TRNASYNTHLYS"/>
</dbReference>
<sequence>MSLEKIKTDRLNKLAKLKEAGVNPYPAKTAHGRILAGQALDRFDEYEGAKKEIILAGRLRLLRLHGGSCFARLEDASGQIQLFFKKDVLGETEYKLFVDNFDIGDFIEVAGELFKTQTEEKTLLAKKVKLLSKSLNQLPDKWHGLKDTEERFRRRYLDLLMNKEVRERFKKRSEIIKSLRIFFDSEGFIEVETPILQSLPGGALAKPFKTHLNALDMDLYLRVAPELYLKRLIVGGFEKIYELGRCFRNEGTDKLHNPDFTILEFYWAYADYEQLMELTEELFEFLAPELEIEYQGNKIDFTPPFKRVTMRNLIKEYYDVDIKKADKDELMKTLAKVGEKVDENMPACKMVDELFKTIRPKIIQPTFVIDHPLDMSPLAKASEDETENAARFQLIVAGAELINAYSELNDSQDQAERMKKQEYHHGQDEEIQRFDQDFIDALEYGMPPAAGWGIGIDRLVMLLTNAPTMREVILFPAMRGREQE</sequence>
<dbReference type="NCBIfam" id="NF001756">
    <property type="entry name" value="PRK00484.1"/>
    <property type="match status" value="1"/>
</dbReference>
<feature type="binding site" evidence="7">
    <location>
        <position position="400"/>
    </location>
    <ligand>
        <name>Mg(2+)</name>
        <dbReference type="ChEBI" id="CHEBI:18420"/>
        <label>1</label>
    </ligand>
</feature>
<evidence type="ECO:0000256" key="1">
    <source>
        <dbReference type="ARBA" id="ARBA00022598"/>
    </source>
</evidence>
<keyword evidence="7" id="KW-0648">Protein biosynthesis</keyword>
<evidence type="ECO:0000313" key="11">
    <source>
        <dbReference type="Proteomes" id="UP000177126"/>
    </source>
</evidence>
<reference evidence="10 11" key="1">
    <citation type="journal article" date="2016" name="Nat. Commun.">
        <title>Thousands of microbial genomes shed light on interconnected biogeochemical processes in an aquifer system.</title>
        <authorList>
            <person name="Anantharaman K."/>
            <person name="Brown C.T."/>
            <person name="Hug L.A."/>
            <person name="Sharon I."/>
            <person name="Castelle C.J."/>
            <person name="Probst A.J."/>
            <person name="Thomas B.C."/>
            <person name="Singh A."/>
            <person name="Wilkins M.J."/>
            <person name="Karaoz U."/>
            <person name="Brodie E.L."/>
            <person name="Williams K.H."/>
            <person name="Hubbard S.S."/>
            <person name="Banfield J.F."/>
        </authorList>
    </citation>
    <scope>NUCLEOTIDE SEQUENCE [LARGE SCALE GENOMIC DNA]</scope>
</reference>
<dbReference type="GO" id="GO:0005829">
    <property type="term" value="C:cytosol"/>
    <property type="evidence" value="ECO:0007669"/>
    <property type="project" value="TreeGrafter"/>
</dbReference>
<dbReference type="InterPro" id="IPR012340">
    <property type="entry name" value="NA-bd_OB-fold"/>
</dbReference>
<dbReference type="Gene3D" id="3.30.930.10">
    <property type="entry name" value="Bira Bifunctional Protein, Domain 2"/>
    <property type="match status" value="1"/>
</dbReference>
<comment type="caution">
    <text evidence="10">The sequence shown here is derived from an EMBL/GenBank/DDBJ whole genome shotgun (WGS) entry which is preliminary data.</text>
</comment>
<comment type="subcellular location">
    <subcellularLocation>
        <location evidence="7">Cytoplasm</location>
    </subcellularLocation>
</comment>
<evidence type="ECO:0000256" key="2">
    <source>
        <dbReference type="ARBA" id="ARBA00022723"/>
    </source>
</evidence>
<comment type="cofactor">
    <cofactor evidence="7 8">
        <name>Mg(2+)</name>
        <dbReference type="ChEBI" id="CHEBI:18420"/>
    </cofactor>
    <text evidence="7 8">Binds 3 Mg(2+) ions per subunit.</text>
</comment>
<dbReference type="AlphaFoldDB" id="A0A1G2FQ33"/>
<dbReference type="EMBL" id="MHNF01000050">
    <property type="protein sequence ID" value="OGZ39631.1"/>
    <property type="molecule type" value="Genomic_DNA"/>
</dbReference>
<dbReference type="Gene3D" id="2.40.50.140">
    <property type="entry name" value="Nucleic acid-binding proteins"/>
    <property type="match status" value="1"/>
</dbReference>
<evidence type="ECO:0000256" key="4">
    <source>
        <dbReference type="ARBA" id="ARBA00022840"/>
    </source>
</evidence>
<feature type="domain" description="Aminoacyl-transfer RNA synthetases class-II family profile" evidence="9">
    <location>
        <begin position="169"/>
        <end position="476"/>
    </location>
</feature>
<protein>
    <recommendedName>
        <fullName evidence="7">Lysine--tRNA ligase</fullName>
        <ecNumber evidence="7">6.1.1.6</ecNumber>
    </recommendedName>
    <alternativeName>
        <fullName evidence="7">Lysyl-tRNA synthetase</fullName>
        <shortName evidence="7">LysRS</shortName>
    </alternativeName>
</protein>
<evidence type="ECO:0000256" key="8">
    <source>
        <dbReference type="RuleBase" id="RU000336"/>
    </source>
</evidence>
<keyword evidence="2 7" id="KW-0479">Metal-binding</keyword>
<comment type="similarity">
    <text evidence="7">Belongs to the class-II aminoacyl-tRNA synthetase family.</text>
</comment>
<dbReference type="HAMAP" id="MF_00252">
    <property type="entry name" value="Lys_tRNA_synth_class2"/>
    <property type="match status" value="1"/>
</dbReference>
<comment type="caution">
    <text evidence="7">Lacks conserved residue(s) required for the propagation of feature annotation.</text>
</comment>
<evidence type="ECO:0000259" key="9">
    <source>
        <dbReference type="PROSITE" id="PS50862"/>
    </source>
</evidence>
<dbReference type="InterPro" id="IPR002313">
    <property type="entry name" value="Lys-tRNA-ligase_II"/>
</dbReference>
<dbReference type="PANTHER" id="PTHR42918">
    <property type="entry name" value="LYSYL-TRNA SYNTHETASE"/>
    <property type="match status" value="1"/>
</dbReference>
<proteinExistence type="inferred from homology"/>
<accession>A0A1G2FQ33</accession>
<dbReference type="InterPro" id="IPR004364">
    <property type="entry name" value="Aa-tRNA-synt_II"/>
</dbReference>
<dbReference type="CDD" id="cd00775">
    <property type="entry name" value="LysRS_core"/>
    <property type="match status" value="1"/>
</dbReference>
<keyword evidence="5 7" id="KW-0030">Aminoacyl-tRNA synthetase</keyword>
<comment type="catalytic activity">
    <reaction evidence="6 7 8">
        <text>tRNA(Lys) + L-lysine + ATP = L-lysyl-tRNA(Lys) + AMP + diphosphate</text>
        <dbReference type="Rhea" id="RHEA:20792"/>
        <dbReference type="Rhea" id="RHEA-COMP:9696"/>
        <dbReference type="Rhea" id="RHEA-COMP:9697"/>
        <dbReference type="ChEBI" id="CHEBI:30616"/>
        <dbReference type="ChEBI" id="CHEBI:32551"/>
        <dbReference type="ChEBI" id="CHEBI:33019"/>
        <dbReference type="ChEBI" id="CHEBI:78442"/>
        <dbReference type="ChEBI" id="CHEBI:78529"/>
        <dbReference type="ChEBI" id="CHEBI:456215"/>
        <dbReference type="EC" id="6.1.1.6"/>
    </reaction>
</comment>
<dbReference type="Pfam" id="PF00152">
    <property type="entry name" value="tRNA-synt_2"/>
    <property type="match status" value="1"/>
</dbReference>
<evidence type="ECO:0000313" key="10">
    <source>
        <dbReference type="EMBL" id="OGZ39631.1"/>
    </source>
</evidence>
<keyword evidence="7" id="KW-0963">Cytoplasm</keyword>
<gene>
    <name evidence="7" type="primary">lysS</name>
    <name evidence="10" type="ORF">A3B04_00280</name>
</gene>
<organism evidence="10 11">
    <name type="scientific">Candidatus Portnoybacteria bacterium RIFCSPLOWO2_02_FULL_39_11</name>
    <dbReference type="NCBI Taxonomy" id="1802001"/>
    <lineage>
        <taxon>Bacteria</taxon>
        <taxon>Candidatus Portnoyibacteriota</taxon>
    </lineage>
</organism>
<name>A0A1G2FQ33_9BACT</name>
<dbReference type="PANTHER" id="PTHR42918:SF15">
    <property type="entry name" value="LYSINE--TRNA LIGASE, CHLOROPLASTIC_MITOCHONDRIAL"/>
    <property type="match status" value="1"/>
</dbReference>
<comment type="subunit">
    <text evidence="7">Homodimer.</text>
</comment>
<keyword evidence="4 7" id="KW-0067">ATP-binding</keyword>
<dbReference type="CDD" id="cd04322">
    <property type="entry name" value="LysRS_N"/>
    <property type="match status" value="1"/>
</dbReference>
<evidence type="ECO:0000256" key="7">
    <source>
        <dbReference type="HAMAP-Rule" id="MF_00252"/>
    </source>
</evidence>
<keyword evidence="7 8" id="KW-0460">Magnesium</keyword>
<dbReference type="InterPro" id="IPR018149">
    <property type="entry name" value="Lys-tRNA-synth_II_C"/>
</dbReference>
<dbReference type="GO" id="GO:0006430">
    <property type="term" value="P:lysyl-tRNA aminoacylation"/>
    <property type="evidence" value="ECO:0007669"/>
    <property type="project" value="UniProtKB-UniRule"/>
</dbReference>
<feature type="binding site" evidence="7">
    <location>
        <position position="400"/>
    </location>
    <ligand>
        <name>Mg(2+)</name>
        <dbReference type="ChEBI" id="CHEBI:18420"/>
        <label>2</label>
    </ligand>
</feature>
<dbReference type="GO" id="GO:0000287">
    <property type="term" value="F:magnesium ion binding"/>
    <property type="evidence" value="ECO:0007669"/>
    <property type="project" value="UniProtKB-UniRule"/>
</dbReference>